<feature type="domain" description="SF4 helicase" evidence="11">
    <location>
        <begin position="191"/>
        <end position="399"/>
    </location>
</feature>
<evidence type="ECO:0000256" key="7">
    <source>
        <dbReference type="ARBA" id="ARBA00023125"/>
    </source>
</evidence>
<dbReference type="GO" id="GO:0043139">
    <property type="term" value="F:5'-3' DNA helicase activity"/>
    <property type="evidence" value="ECO:0007669"/>
    <property type="project" value="UniProtKB-EC"/>
</dbReference>
<evidence type="ECO:0000256" key="9">
    <source>
        <dbReference type="ARBA" id="ARBA00044969"/>
    </source>
</evidence>
<dbReference type="InterPro" id="IPR036185">
    <property type="entry name" value="DNA_heli_DnaB-like_N_sf"/>
</dbReference>
<evidence type="ECO:0000256" key="8">
    <source>
        <dbReference type="ARBA" id="ARBA00023235"/>
    </source>
</evidence>
<dbReference type="EMBL" id="MF101413">
    <property type="protein sequence ID" value="ARW60484.1"/>
    <property type="molecule type" value="Genomic_DNA"/>
</dbReference>
<dbReference type="InterPro" id="IPR016136">
    <property type="entry name" value="DNA_helicase_N/primase_C"/>
</dbReference>
<dbReference type="GO" id="GO:0016787">
    <property type="term" value="F:hydrolase activity"/>
    <property type="evidence" value="ECO:0007669"/>
    <property type="project" value="UniProtKB-KW"/>
</dbReference>
<geneLocation type="chloroplast" evidence="12"/>
<dbReference type="GO" id="GO:0005524">
    <property type="term" value="F:ATP binding"/>
    <property type="evidence" value="ECO:0007669"/>
    <property type="project" value="UniProtKB-KW"/>
</dbReference>
<evidence type="ECO:0000313" key="12">
    <source>
        <dbReference type="EMBL" id="ARW60484.1"/>
    </source>
</evidence>
<evidence type="ECO:0000256" key="10">
    <source>
        <dbReference type="ARBA" id="ARBA00048954"/>
    </source>
</evidence>
<keyword evidence="12" id="KW-0934">Plastid</keyword>
<dbReference type="GO" id="GO:0006260">
    <property type="term" value="P:DNA replication"/>
    <property type="evidence" value="ECO:0007669"/>
    <property type="project" value="UniProtKB-KW"/>
</dbReference>
<proteinExistence type="inferred from homology"/>
<keyword evidence="12" id="KW-0150">Chloroplast</keyword>
<dbReference type="GO" id="GO:0003677">
    <property type="term" value="F:DNA binding"/>
    <property type="evidence" value="ECO:0007669"/>
    <property type="project" value="UniProtKB-KW"/>
</dbReference>
<evidence type="ECO:0000256" key="1">
    <source>
        <dbReference type="ARBA" id="ARBA00008428"/>
    </source>
</evidence>
<keyword evidence="8" id="KW-0413">Isomerase</keyword>
<dbReference type="PROSITE" id="PS51199">
    <property type="entry name" value="SF4_HELICASE"/>
    <property type="match status" value="2"/>
</dbReference>
<dbReference type="InterPro" id="IPR027417">
    <property type="entry name" value="P-loop_NTPase"/>
</dbReference>
<evidence type="ECO:0000256" key="4">
    <source>
        <dbReference type="ARBA" id="ARBA00022801"/>
    </source>
</evidence>
<protein>
    <recommendedName>
        <fullName evidence="9">DNA 5'-3' helicase</fullName>
        <ecNumber evidence="9">5.6.2.3</ecNumber>
    </recommendedName>
</protein>
<evidence type="ECO:0000259" key="11">
    <source>
        <dbReference type="PROSITE" id="PS51199"/>
    </source>
</evidence>
<keyword evidence="6" id="KW-0067">ATP-binding</keyword>
<reference evidence="12" key="1">
    <citation type="journal article" date="2017" name="J. Phycol.">
        <title>Analysis of chloroplast genomes and a supermatrix inform reclassification of the Rhodomelaceae (Rhodophyta).</title>
        <authorList>
            <person name="Diaz-Tapia P."/>
            <person name="Maggs C.A."/>
            <person name="West J.A."/>
            <person name="Verbruggen H."/>
        </authorList>
    </citation>
    <scope>NUCLEOTIDE SEQUENCE</scope>
    <source>
        <strain evidence="12">JH1427</strain>
    </source>
</reference>
<evidence type="ECO:0000256" key="5">
    <source>
        <dbReference type="ARBA" id="ARBA00022806"/>
    </source>
</evidence>
<dbReference type="RefSeq" id="YP_009392136.1">
    <property type="nucleotide sequence ID" value="NC_035261.1"/>
</dbReference>
<dbReference type="Gene3D" id="1.10.860.10">
    <property type="entry name" value="DNAb Helicase, Chain A"/>
    <property type="match status" value="1"/>
</dbReference>
<name>A0A1Z1M3Z2_9FLOR</name>
<sequence>MSKLYKYKFIPQNYIAEEILLGMILIYPNIFDVIKSYIKKEHFFLEINQIIYLNLKDIKQNNTNFIYEMLYKLQNNKLLMRIGGIERITTMMKKSQIFVSSSKINQSIESLIKILNHHYVKRLIIQLGHNIIKIGYTTSTSHSILYKKTLLYINLIEQHLTDNKKIEIISIKNLITKKILKLKYNNKYTDNINYNTTVKSGFVDVDNIINNLPKGNLIIIAGRPSIGKTSFVMNIAYNTFFYYKISIMIFSLEMSKYEIFNKFISIASEININRKDIIQLTQQEWQKVTNICNSLINQDIYINDTNNIDINYIHKKANNPKKKTKDLQLIIVDYLQLIEFNTKKDKKYSRSQELGYITRKLKLLAQSLKLPIIVISQLNRNIEARTNKEPILSDLKESGCIHMKNNLNTQSIYNIDVNIYTLTYERTPSLKKFNNIKKRKTITKRLSKQISSVINISIQYFFKCFDNNNVILLTHNHKYLCETTWLKTNTIIPLTKIHSITVNKKKFIYKKYIQRIFFNMYSKSYDLNQNDHFSIITQEKITHNSIEQDADMIFILYETNEVNNNTKSKISKIIDLKICKNRNGKTGYCKLNFIPETSSFKNMNKQNYYQVN</sequence>
<keyword evidence="3" id="KW-0547">Nucleotide-binding</keyword>
<dbReference type="Gene3D" id="3.40.50.300">
    <property type="entry name" value="P-loop containing nucleotide triphosphate hydrolases"/>
    <property type="match status" value="2"/>
</dbReference>
<accession>A0A1Z1M3Z2</accession>
<dbReference type="PANTHER" id="PTHR30153">
    <property type="entry name" value="REPLICATIVE DNA HELICASE DNAB"/>
    <property type="match status" value="1"/>
</dbReference>
<feature type="domain" description="SF4 helicase" evidence="11">
    <location>
        <begin position="545"/>
        <end position="607"/>
    </location>
</feature>
<keyword evidence="5 12" id="KW-0347">Helicase</keyword>
<dbReference type="PANTHER" id="PTHR30153:SF2">
    <property type="entry name" value="REPLICATIVE DNA HELICASE"/>
    <property type="match status" value="1"/>
</dbReference>
<comment type="catalytic activity">
    <reaction evidence="10">
        <text>ATP + H2O = ADP + phosphate + H(+)</text>
        <dbReference type="Rhea" id="RHEA:13065"/>
        <dbReference type="ChEBI" id="CHEBI:15377"/>
        <dbReference type="ChEBI" id="CHEBI:15378"/>
        <dbReference type="ChEBI" id="CHEBI:30616"/>
        <dbReference type="ChEBI" id="CHEBI:43474"/>
        <dbReference type="ChEBI" id="CHEBI:456216"/>
        <dbReference type="EC" id="5.6.2.3"/>
    </reaction>
</comment>
<dbReference type="SUPFAM" id="SSF52540">
    <property type="entry name" value="P-loop containing nucleoside triphosphate hydrolases"/>
    <property type="match status" value="1"/>
</dbReference>
<evidence type="ECO:0000256" key="2">
    <source>
        <dbReference type="ARBA" id="ARBA00022705"/>
    </source>
</evidence>
<evidence type="ECO:0000256" key="3">
    <source>
        <dbReference type="ARBA" id="ARBA00022741"/>
    </source>
</evidence>
<dbReference type="SUPFAM" id="SSF48024">
    <property type="entry name" value="N-terminal domain of DnaB helicase"/>
    <property type="match status" value="1"/>
</dbReference>
<keyword evidence="7" id="KW-0238">DNA-binding</keyword>
<dbReference type="InterPro" id="IPR007693">
    <property type="entry name" value="DNA_helicase_DnaB-like_N"/>
</dbReference>
<dbReference type="GO" id="GO:0005829">
    <property type="term" value="C:cytosol"/>
    <property type="evidence" value="ECO:0007669"/>
    <property type="project" value="TreeGrafter"/>
</dbReference>
<organism evidence="12">
    <name type="scientific">Periphykon beckeri</name>
    <dbReference type="NCBI Taxonomy" id="2006982"/>
    <lineage>
        <taxon>Eukaryota</taxon>
        <taxon>Rhodophyta</taxon>
        <taxon>Florideophyceae</taxon>
        <taxon>Rhodymeniophycidae</taxon>
        <taxon>Ceramiales</taxon>
        <taxon>Rhodomelaceae</taxon>
        <taxon>Periphykon</taxon>
    </lineage>
</organism>
<keyword evidence="4" id="KW-0378">Hydrolase</keyword>
<keyword evidence="2" id="KW-0235">DNA replication</keyword>
<dbReference type="Pfam" id="PF00772">
    <property type="entry name" value="DnaB"/>
    <property type="match status" value="1"/>
</dbReference>
<dbReference type="GeneID" id="33353617"/>
<dbReference type="EC" id="5.6.2.3" evidence="9"/>
<dbReference type="Pfam" id="PF03796">
    <property type="entry name" value="DnaB_C"/>
    <property type="match status" value="1"/>
</dbReference>
<dbReference type="InterPro" id="IPR007694">
    <property type="entry name" value="DNA_helicase_DnaB-like_C"/>
</dbReference>
<comment type="similarity">
    <text evidence="1">Belongs to the helicase family. DnaB subfamily.</text>
</comment>
<gene>
    <name evidence="12" type="primary">dnaB</name>
</gene>
<dbReference type="AlphaFoldDB" id="A0A1Z1M3Z2"/>
<evidence type="ECO:0000256" key="6">
    <source>
        <dbReference type="ARBA" id="ARBA00022840"/>
    </source>
</evidence>